<sequence length="608" mass="69596">MNYKFRLISLLTIDSIIVLISIFLAHVFLNPFNPTVDLMLVLSSIILLISHHILCFYFHLYQRIWKYANIDELISLCKVVILSILITAVSQLIFFNDLYERGLFLTLILHLVFLCGIRLFWRYIQLRRDDVIRKSSIKRKATLILGAGVSGRSISVELQKTYSVLNPVIFLDDNPKLKNLEINGIPVVGNLKDLEAIVEHYNIKHIIIAMPSLRGEQLQQIIQRSKRVCKDVQLLPKYREFATGELSYSKFRDVSIEDLLGREPIKLNNEIISAQVKDSIILVTGAGGSIGSEICRQLIKYNPKELVLIDHSEFNIFQIRNELERIKGSTVIKTEILNIENRKRVFMVVEKHKPKMMFHAAAYKHVPLMEGNIYSAVATNILGTNNVVDASHNAEVENFILISSDKAVNPESVMGITKRVAELIVNGKNRNSKTKYAFVRFGNVLGSSGSVIPIFKQQIQNGGPITITHPDMTRYFMTIPEATQLVIQATSYSNGGETFVLDMGEPVKITDLAKKLIHLSGFTEEEIPIIYTGVRPGEKIHEELFYKNEQHYKQIHSKIFVFNNNQYLQNVDYLQENYLFLNESELQELLKKLINEKTQYTPERLIQT</sequence>
<dbReference type="PANTHER" id="PTHR43318">
    <property type="entry name" value="UDP-N-ACETYLGLUCOSAMINE 4,6-DEHYDRATASE"/>
    <property type="match status" value="1"/>
</dbReference>
<evidence type="ECO:0000313" key="4">
    <source>
        <dbReference type="EMBL" id="MEX3745321.1"/>
    </source>
</evidence>
<dbReference type="InterPro" id="IPR003869">
    <property type="entry name" value="Polysac_CapD-like"/>
</dbReference>
<keyword evidence="2" id="KW-0812">Transmembrane</keyword>
<dbReference type="Gene3D" id="3.40.50.720">
    <property type="entry name" value="NAD(P)-binding Rossmann-like Domain"/>
    <property type="match status" value="2"/>
</dbReference>
<name>A0ABV3VWM9_9BACI</name>
<dbReference type="PANTHER" id="PTHR43318:SF1">
    <property type="entry name" value="POLYSACCHARIDE BIOSYNTHESIS PROTEIN EPSC-RELATED"/>
    <property type="match status" value="1"/>
</dbReference>
<keyword evidence="2" id="KW-0472">Membrane</keyword>
<feature type="transmembrane region" description="Helical" evidence="2">
    <location>
        <begin position="41"/>
        <end position="61"/>
    </location>
</feature>
<dbReference type="Proteomes" id="UP001558534">
    <property type="component" value="Unassembled WGS sequence"/>
</dbReference>
<evidence type="ECO:0000313" key="5">
    <source>
        <dbReference type="Proteomes" id="UP001558534"/>
    </source>
</evidence>
<organism evidence="4 5">
    <name type="scientific">Lysinibacillus xylanilyticus</name>
    <dbReference type="NCBI Taxonomy" id="582475"/>
    <lineage>
        <taxon>Bacteria</taxon>
        <taxon>Bacillati</taxon>
        <taxon>Bacillota</taxon>
        <taxon>Bacilli</taxon>
        <taxon>Bacillales</taxon>
        <taxon>Bacillaceae</taxon>
        <taxon>Lysinibacillus</taxon>
    </lineage>
</organism>
<protein>
    <submittedName>
        <fullName evidence="4">Polysaccharide biosynthesis protein</fullName>
    </submittedName>
</protein>
<feature type="transmembrane region" description="Helical" evidence="2">
    <location>
        <begin position="101"/>
        <end position="121"/>
    </location>
</feature>
<accession>A0ABV3VWM9</accession>
<feature type="transmembrane region" description="Helical" evidence="2">
    <location>
        <begin position="73"/>
        <end position="95"/>
    </location>
</feature>
<dbReference type="EMBL" id="JBFRHK010000004">
    <property type="protein sequence ID" value="MEX3745321.1"/>
    <property type="molecule type" value="Genomic_DNA"/>
</dbReference>
<dbReference type="CDD" id="cd05237">
    <property type="entry name" value="UDP_invert_4-6DH_SDR_e"/>
    <property type="match status" value="1"/>
</dbReference>
<dbReference type="InterPro" id="IPR051203">
    <property type="entry name" value="Polysaccharide_Synthase-Rel"/>
</dbReference>
<feature type="transmembrane region" description="Helical" evidence="2">
    <location>
        <begin position="7"/>
        <end position="29"/>
    </location>
</feature>
<evidence type="ECO:0000256" key="2">
    <source>
        <dbReference type="SAM" id="Phobius"/>
    </source>
</evidence>
<proteinExistence type="inferred from homology"/>
<reference evidence="4 5" key="1">
    <citation type="submission" date="2024-07" db="EMBL/GenBank/DDBJ databases">
        <title>Characterization of a bacterium isolated from hydrolysated instant sea cucumber by whole-genome sequencing and metabolomics.</title>
        <authorList>
            <person name="Luo X."/>
            <person name="Zhang Z."/>
            <person name="Zheng Z."/>
            <person name="Zhang W."/>
            <person name="Ming T."/>
            <person name="Jiao L."/>
            <person name="Su X."/>
            <person name="Kong F."/>
            <person name="Xu J."/>
        </authorList>
    </citation>
    <scope>NUCLEOTIDE SEQUENCE [LARGE SCALE GENOMIC DNA]</scope>
    <source>
        <strain evidence="4 5">XL-2024</strain>
    </source>
</reference>
<evidence type="ECO:0000259" key="3">
    <source>
        <dbReference type="Pfam" id="PF02719"/>
    </source>
</evidence>
<dbReference type="Pfam" id="PF02719">
    <property type="entry name" value="Polysacc_synt_2"/>
    <property type="match status" value="1"/>
</dbReference>
<comment type="caution">
    <text evidence="4">The sequence shown here is derived from an EMBL/GenBank/DDBJ whole genome shotgun (WGS) entry which is preliminary data.</text>
</comment>
<evidence type="ECO:0000256" key="1">
    <source>
        <dbReference type="ARBA" id="ARBA00007430"/>
    </source>
</evidence>
<dbReference type="RefSeq" id="WP_368636208.1">
    <property type="nucleotide sequence ID" value="NZ_JBFRHK010000004.1"/>
</dbReference>
<keyword evidence="5" id="KW-1185">Reference proteome</keyword>
<keyword evidence="2" id="KW-1133">Transmembrane helix</keyword>
<dbReference type="Pfam" id="PF13727">
    <property type="entry name" value="CoA_binding_3"/>
    <property type="match status" value="1"/>
</dbReference>
<gene>
    <name evidence="4" type="ORF">AB1300_09245</name>
</gene>
<dbReference type="SUPFAM" id="SSF51735">
    <property type="entry name" value="NAD(P)-binding Rossmann-fold domains"/>
    <property type="match status" value="2"/>
</dbReference>
<feature type="domain" description="Polysaccharide biosynthesis protein CapD-like" evidence="3">
    <location>
        <begin position="281"/>
        <end position="562"/>
    </location>
</feature>
<comment type="similarity">
    <text evidence="1">Belongs to the polysaccharide synthase family.</text>
</comment>
<dbReference type="InterPro" id="IPR036291">
    <property type="entry name" value="NAD(P)-bd_dom_sf"/>
</dbReference>